<dbReference type="PANTHER" id="PTHR42080:SF3">
    <property type="entry name" value="SRR1-LIKE DOMAIN-CONTAINING PROTEIN"/>
    <property type="match status" value="1"/>
</dbReference>
<dbReference type="EMBL" id="JBAWTH010000028">
    <property type="protein sequence ID" value="KAL2285753.1"/>
    <property type="molecule type" value="Genomic_DNA"/>
</dbReference>
<reference evidence="2 3" key="1">
    <citation type="submission" date="2024-03" db="EMBL/GenBank/DDBJ databases">
        <title>A high-quality draft genome sequence of Diaporthe vaccinii, a causative agent of upright dieback and viscid rot disease in cranberry plants.</title>
        <authorList>
            <person name="Sarrasin M."/>
            <person name="Lang B.F."/>
            <person name="Burger G."/>
        </authorList>
    </citation>
    <scope>NUCLEOTIDE SEQUENCE [LARGE SCALE GENOMIC DNA]</scope>
    <source>
        <strain evidence="2 3">IS7</strain>
    </source>
</reference>
<evidence type="ECO:0000259" key="1">
    <source>
        <dbReference type="Pfam" id="PF07985"/>
    </source>
</evidence>
<evidence type="ECO:0000313" key="3">
    <source>
        <dbReference type="Proteomes" id="UP001600888"/>
    </source>
</evidence>
<evidence type="ECO:0000313" key="2">
    <source>
        <dbReference type="EMBL" id="KAL2285753.1"/>
    </source>
</evidence>
<feature type="domain" description="SRR1-like" evidence="1">
    <location>
        <begin position="156"/>
        <end position="262"/>
    </location>
</feature>
<sequence>MEEPGFALQKLKVRELFDRSVPFFTKSAIKKLKDQLDTIKSMAESGRSTDGQKFVFSSITGQTIERAVLKNLTRSVQFGKEKVLLEPCLLYTTYQSLMNHRYSDQALCPLQICYGGHEEQNHSSLQETRDAFHSYRGTWEASEDCLRLKSSMAAAASLPGITKIVAFACSSMSRDDAYTRHRSATQHALILTFRDLLQASQPGVEIRCLAQDPVYTEADRTVLSEVGVTVVDDPQGFLEVDDQSVVLSFSPNVCVRQIITDLARPVVLAWDTVLTEEQTIGRWAAAYEPPKGSGSAENVEARLCDPESSRVRTMVREEYVHVENLDTEDFGYVSVYIRCDGRRTREKVAPFRPEF</sequence>
<accession>A0ABR4ETJ4</accession>
<protein>
    <recommendedName>
        <fullName evidence="1">SRR1-like domain-containing protein</fullName>
    </recommendedName>
</protein>
<dbReference type="Proteomes" id="UP001600888">
    <property type="component" value="Unassembled WGS sequence"/>
</dbReference>
<keyword evidence="3" id="KW-1185">Reference proteome</keyword>
<organism evidence="2 3">
    <name type="scientific">Diaporthe vaccinii</name>
    <dbReference type="NCBI Taxonomy" id="105482"/>
    <lineage>
        <taxon>Eukaryota</taxon>
        <taxon>Fungi</taxon>
        <taxon>Dikarya</taxon>
        <taxon>Ascomycota</taxon>
        <taxon>Pezizomycotina</taxon>
        <taxon>Sordariomycetes</taxon>
        <taxon>Sordariomycetidae</taxon>
        <taxon>Diaporthales</taxon>
        <taxon>Diaporthaceae</taxon>
        <taxon>Diaporthe</taxon>
        <taxon>Diaporthe eres species complex</taxon>
    </lineage>
</organism>
<comment type="caution">
    <text evidence="2">The sequence shown here is derived from an EMBL/GenBank/DDBJ whole genome shotgun (WGS) entry which is preliminary data.</text>
</comment>
<dbReference type="InterPro" id="IPR012942">
    <property type="entry name" value="SRR1-like"/>
</dbReference>
<dbReference type="Pfam" id="PF07985">
    <property type="entry name" value="SRR1"/>
    <property type="match status" value="1"/>
</dbReference>
<gene>
    <name evidence="2" type="ORF">FJTKL_07483</name>
</gene>
<proteinExistence type="predicted"/>
<dbReference type="PANTHER" id="PTHR42080">
    <property type="entry name" value="SRR1 DOMAIN-CONTAINING PROTEIN"/>
    <property type="match status" value="1"/>
</dbReference>
<name>A0ABR4ETJ4_9PEZI</name>